<comment type="caution">
    <text evidence="5">The sequence shown here is derived from an EMBL/GenBank/DDBJ whole genome shotgun (WGS) entry which is preliminary data.</text>
</comment>
<evidence type="ECO:0000259" key="3">
    <source>
        <dbReference type="Pfam" id="PF12850"/>
    </source>
</evidence>
<dbReference type="GO" id="GO:0016791">
    <property type="term" value="F:phosphatase activity"/>
    <property type="evidence" value="ECO:0007669"/>
    <property type="project" value="TreeGrafter"/>
</dbReference>
<protein>
    <recommendedName>
        <fullName evidence="2">Phosphoesterase</fullName>
        <ecNumber evidence="2">3.1.4.-</ecNumber>
    </recommendedName>
</protein>
<dbReference type="EMBL" id="LGIQ01000009">
    <property type="protein sequence ID" value="KNB70862.1"/>
    <property type="molecule type" value="Genomic_DNA"/>
</dbReference>
<organism evidence="5 6">
    <name type="scientific">Brevibacillus reuszeri</name>
    <dbReference type="NCBI Taxonomy" id="54915"/>
    <lineage>
        <taxon>Bacteria</taxon>
        <taxon>Bacillati</taxon>
        <taxon>Bacillota</taxon>
        <taxon>Bacilli</taxon>
        <taxon>Bacillales</taxon>
        <taxon>Paenibacillaceae</taxon>
        <taxon>Brevibacillus</taxon>
    </lineage>
</organism>
<name>A0A0K9YQE9_9BACL</name>
<evidence type="ECO:0000313" key="5">
    <source>
        <dbReference type="EMBL" id="KNB70862.1"/>
    </source>
</evidence>
<dbReference type="InterPro" id="IPR011152">
    <property type="entry name" value="Pesterase_MJ0912"/>
</dbReference>
<dbReference type="GO" id="GO:0005737">
    <property type="term" value="C:cytoplasm"/>
    <property type="evidence" value="ECO:0007669"/>
    <property type="project" value="TreeGrafter"/>
</dbReference>
<sequence>MRVAALYDIHGNLPALNALLAELENEKPDLIVIGGDIVSGPMPTETLERLMQLDTPVRFIRGNGDREVVSAFDGAPLPPEMSEAGRETTLWVSKQLNCSQRDFLSQLPLTLPLEIEGLGEVLFCHASPVSDEDIFTPLTPEERLFPMFQGIAQRIVICGHTHIQFKRKISDILILNTGSVGMPYAEKPGAYWLLLGPNGYEHRWTPYDVEAAAKEIMSSTEPHAQSFAEQNVRHIPTAQEAMEVLERMARKSTL</sequence>
<dbReference type="Gene3D" id="3.60.21.10">
    <property type="match status" value="1"/>
</dbReference>
<dbReference type="EMBL" id="BJON01000002">
    <property type="protein sequence ID" value="GED66915.1"/>
    <property type="molecule type" value="Genomic_DNA"/>
</dbReference>
<keyword evidence="2" id="KW-0479">Metal-binding</keyword>
<gene>
    <name evidence="5" type="ORF">ADS79_18630</name>
    <name evidence="4" type="ORF">BRE01_06170</name>
</gene>
<proteinExistence type="inferred from homology"/>
<evidence type="ECO:0000313" key="7">
    <source>
        <dbReference type="Proteomes" id="UP000319578"/>
    </source>
</evidence>
<reference evidence="5" key="2">
    <citation type="submission" date="2015-07" db="EMBL/GenBank/DDBJ databases">
        <title>MeaNS - Measles Nucleotide Surveillance Program.</title>
        <authorList>
            <person name="Tran T."/>
            <person name="Druce J."/>
        </authorList>
    </citation>
    <scope>NUCLEOTIDE SEQUENCE</scope>
    <source>
        <strain evidence="5">DSM 9887</strain>
    </source>
</reference>
<dbReference type="SUPFAM" id="SSF56300">
    <property type="entry name" value="Metallo-dependent phosphatases"/>
    <property type="match status" value="1"/>
</dbReference>
<dbReference type="PIRSF" id="PIRSF000883">
    <property type="entry name" value="Pesterase_MJ0912"/>
    <property type="match status" value="1"/>
</dbReference>
<dbReference type="NCBIfam" id="TIGR00040">
    <property type="entry name" value="yfcE"/>
    <property type="match status" value="1"/>
</dbReference>
<dbReference type="PANTHER" id="PTHR42850">
    <property type="entry name" value="METALLOPHOSPHOESTERASE"/>
    <property type="match status" value="1"/>
</dbReference>
<accession>A0A0K9YQE9</accession>
<dbReference type="InterPro" id="IPR000979">
    <property type="entry name" value="Phosphodiesterase_MJ0936/Vps29"/>
</dbReference>
<dbReference type="AlphaFoldDB" id="A0A0K9YQE9"/>
<keyword evidence="7" id="KW-1185">Reference proteome</keyword>
<dbReference type="PATRIC" id="fig|54915.3.peg.2823"/>
<dbReference type="EC" id="3.1.4.-" evidence="2"/>
<evidence type="ECO:0000313" key="4">
    <source>
        <dbReference type="EMBL" id="GED66915.1"/>
    </source>
</evidence>
<dbReference type="InterPro" id="IPR024654">
    <property type="entry name" value="Calcineurin-like_PHP_lpxH"/>
</dbReference>
<reference evidence="6" key="1">
    <citation type="submission" date="2015-07" db="EMBL/GenBank/DDBJ databases">
        <title>Genome sequencing project for genomic taxonomy and phylogenomics of Bacillus-like bacteria.</title>
        <authorList>
            <person name="Liu B."/>
            <person name="Wang J."/>
            <person name="Zhu Y."/>
            <person name="Liu G."/>
            <person name="Chen Q."/>
            <person name="Chen Z."/>
            <person name="Lan J."/>
            <person name="Che J."/>
            <person name="Ge C."/>
            <person name="Shi H."/>
            <person name="Pan Z."/>
            <person name="Liu X."/>
        </authorList>
    </citation>
    <scope>NUCLEOTIDE SEQUENCE [LARGE SCALE GENOMIC DNA]</scope>
    <source>
        <strain evidence="6">DSM 9887</strain>
    </source>
</reference>
<dbReference type="GO" id="GO:0046872">
    <property type="term" value="F:metal ion binding"/>
    <property type="evidence" value="ECO:0007669"/>
    <property type="project" value="UniProtKB-KW"/>
</dbReference>
<dbReference type="Proteomes" id="UP000036834">
    <property type="component" value="Unassembled WGS sequence"/>
</dbReference>
<evidence type="ECO:0000256" key="1">
    <source>
        <dbReference type="ARBA" id="ARBA00008950"/>
    </source>
</evidence>
<dbReference type="InterPro" id="IPR029052">
    <property type="entry name" value="Metallo-depent_PP-like"/>
</dbReference>
<comment type="cofactor">
    <cofactor evidence="2">
        <name>a divalent metal cation</name>
        <dbReference type="ChEBI" id="CHEBI:60240"/>
    </cofactor>
</comment>
<dbReference type="InterPro" id="IPR050126">
    <property type="entry name" value="Ap4A_hydrolase"/>
</dbReference>
<dbReference type="Pfam" id="PF12850">
    <property type="entry name" value="Metallophos_2"/>
    <property type="match status" value="1"/>
</dbReference>
<dbReference type="STRING" id="54915.ADS79_18630"/>
<evidence type="ECO:0000256" key="2">
    <source>
        <dbReference type="RuleBase" id="RU362039"/>
    </source>
</evidence>
<reference evidence="4 7" key="3">
    <citation type="submission" date="2019-06" db="EMBL/GenBank/DDBJ databases">
        <title>Whole genome shotgun sequence of Brevibacillus reuszeri NBRC 15719.</title>
        <authorList>
            <person name="Hosoyama A."/>
            <person name="Uohara A."/>
            <person name="Ohji S."/>
            <person name="Ichikawa N."/>
        </authorList>
    </citation>
    <scope>NUCLEOTIDE SEQUENCE [LARGE SCALE GENOMIC DNA]</scope>
    <source>
        <strain evidence="4 7">NBRC 15719</strain>
    </source>
</reference>
<dbReference type="RefSeq" id="WP_049739892.1">
    <property type="nucleotide sequence ID" value="NZ_BJON01000002.1"/>
</dbReference>
<evidence type="ECO:0000313" key="6">
    <source>
        <dbReference type="Proteomes" id="UP000036834"/>
    </source>
</evidence>
<comment type="similarity">
    <text evidence="1 2">Belongs to the metallophosphoesterase superfamily. YfcE family.</text>
</comment>
<dbReference type="OrthoDB" id="9813918at2"/>
<dbReference type="Proteomes" id="UP000319578">
    <property type="component" value="Unassembled WGS sequence"/>
</dbReference>
<dbReference type="PANTHER" id="PTHR42850:SF2">
    <property type="entry name" value="BLL5683 PROTEIN"/>
    <property type="match status" value="1"/>
</dbReference>
<feature type="domain" description="Calcineurin-like phosphoesterase" evidence="3">
    <location>
        <begin position="1"/>
        <end position="193"/>
    </location>
</feature>